<proteinExistence type="predicted"/>
<gene>
    <name evidence="3" type="ORF">HK100_005850</name>
</gene>
<keyword evidence="2" id="KW-1133">Transmembrane helix</keyword>
<dbReference type="Gene3D" id="2.160.20.120">
    <property type="match status" value="1"/>
</dbReference>
<accession>A0AAD5X937</accession>
<dbReference type="EMBL" id="JADGJH010002716">
    <property type="protein sequence ID" value="KAJ3095353.1"/>
    <property type="molecule type" value="Genomic_DNA"/>
</dbReference>
<evidence type="ECO:0008006" key="5">
    <source>
        <dbReference type="Google" id="ProtNLM"/>
    </source>
</evidence>
<feature type="region of interest" description="Disordered" evidence="1">
    <location>
        <begin position="21"/>
        <end position="52"/>
    </location>
</feature>
<evidence type="ECO:0000313" key="3">
    <source>
        <dbReference type="EMBL" id="KAJ3095353.1"/>
    </source>
</evidence>
<dbReference type="Proteomes" id="UP001211907">
    <property type="component" value="Unassembled WGS sequence"/>
</dbReference>
<protein>
    <recommendedName>
        <fullName evidence="5">Adhesin domain-containing protein</fullName>
    </recommendedName>
</protein>
<evidence type="ECO:0000256" key="2">
    <source>
        <dbReference type="SAM" id="Phobius"/>
    </source>
</evidence>
<organism evidence="3 4">
    <name type="scientific">Physocladia obscura</name>
    <dbReference type="NCBI Taxonomy" id="109957"/>
    <lineage>
        <taxon>Eukaryota</taxon>
        <taxon>Fungi</taxon>
        <taxon>Fungi incertae sedis</taxon>
        <taxon>Chytridiomycota</taxon>
        <taxon>Chytridiomycota incertae sedis</taxon>
        <taxon>Chytridiomycetes</taxon>
        <taxon>Chytridiales</taxon>
        <taxon>Chytriomycetaceae</taxon>
        <taxon>Physocladia</taxon>
    </lineage>
</organism>
<name>A0AAD5X937_9FUNG</name>
<keyword evidence="4" id="KW-1185">Reference proteome</keyword>
<keyword evidence="2" id="KW-0812">Transmembrane</keyword>
<keyword evidence="2" id="KW-0472">Membrane</keyword>
<feature type="transmembrane region" description="Helical" evidence="2">
    <location>
        <begin position="74"/>
        <end position="95"/>
    </location>
</feature>
<comment type="caution">
    <text evidence="3">The sequence shown here is derived from an EMBL/GenBank/DDBJ whole genome shotgun (WGS) entry which is preliminary data.</text>
</comment>
<evidence type="ECO:0000256" key="1">
    <source>
        <dbReference type="SAM" id="MobiDB-lite"/>
    </source>
</evidence>
<feature type="transmembrane region" description="Helical" evidence="2">
    <location>
        <begin position="390"/>
        <end position="411"/>
    </location>
</feature>
<dbReference type="AlphaFoldDB" id="A0AAD5X937"/>
<reference evidence="3" key="1">
    <citation type="submission" date="2020-05" db="EMBL/GenBank/DDBJ databases">
        <title>Phylogenomic resolution of chytrid fungi.</title>
        <authorList>
            <person name="Stajich J.E."/>
            <person name="Amses K."/>
            <person name="Simmons R."/>
            <person name="Seto K."/>
            <person name="Myers J."/>
            <person name="Bonds A."/>
            <person name="Quandt C.A."/>
            <person name="Barry K."/>
            <person name="Liu P."/>
            <person name="Grigoriev I."/>
            <person name="Longcore J.E."/>
            <person name="James T.Y."/>
        </authorList>
    </citation>
    <scope>NUCLEOTIDE SEQUENCE</scope>
    <source>
        <strain evidence="3">JEL0513</strain>
    </source>
</reference>
<feature type="compositionally biased region" description="Low complexity" evidence="1">
    <location>
        <begin position="21"/>
        <end position="44"/>
    </location>
</feature>
<evidence type="ECO:0000313" key="4">
    <source>
        <dbReference type="Proteomes" id="UP001211907"/>
    </source>
</evidence>
<sequence>MQQLNEEMTPLLLYQKQPFSASTDSSSLSSSNALSQSQSQAYSYSDEESNERHQIPRSEYSLAYSTHNQRAFDFLISGFISLVLLIWILSSFISVRSQTPTVITPGSEWDARGISGLRINGNFNLRIMQSSGNEKTARFAVKFHQRRKSFLALPSLSQSATSLKILIDPSDHTVIIITPIYASAWRPVAFDILPDLDITMPHELSLFQVHAKSANLIYSGPNINTTISVSVTNAGVIHFITPISASETVSLSTNKGFIFINDISASEISLRVTKSGTIEAKKLSEYFNLSTFIQSGTVSMVVNPSKDLHLPPPKHKIESQSGDVGILCFGFQGRFKVTSQSGKIYLAGNDWPLESTEPAIGTVGGKGVERGVFDVLSFGNSLVSLEFQRIALLMLILTFKSTLISSGFYFYMFAMQ</sequence>